<dbReference type="Gene3D" id="2.60.120.290">
    <property type="entry name" value="Spermadhesin, CUB domain"/>
    <property type="match status" value="5"/>
</dbReference>
<evidence type="ECO:0000256" key="2">
    <source>
        <dbReference type="ARBA" id="ARBA00023157"/>
    </source>
</evidence>
<evidence type="ECO:0000313" key="5">
    <source>
        <dbReference type="EnsemblMetazoa" id="AMAM021761-PA"/>
    </source>
</evidence>
<feature type="domain" description="CUB" evidence="4">
    <location>
        <begin position="478"/>
        <end position="530"/>
    </location>
</feature>
<feature type="domain" description="CUB" evidence="4">
    <location>
        <begin position="359"/>
        <end position="476"/>
    </location>
</feature>
<dbReference type="AlphaFoldDB" id="A0A182T8I1"/>
<dbReference type="CDD" id="cd00041">
    <property type="entry name" value="CUB"/>
    <property type="match status" value="4"/>
</dbReference>
<protein>
    <recommendedName>
        <fullName evidence="4">CUB domain-containing protein</fullName>
    </recommendedName>
</protein>
<keyword evidence="2" id="KW-1015">Disulfide bond</keyword>
<name>A0A182T8I1_9DIPT</name>
<dbReference type="VEuPathDB" id="VectorBase:AMAM021761"/>
<proteinExistence type="predicted"/>
<dbReference type="PANTHER" id="PTHR24251">
    <property type="entry name" value="OVOCHYMASE-RELATED"/>
    <property type="match status" value="1"/>
</dbReference>
<evidence type="ECO:0000313" key="6">
    <source>
        <dbReference type="Proteomes" id="UP000075901"/>
    </source>
</evidence>
<reference evidence="6" key="1">
    <citation type="submission" date="2013-09" db="EMBL/GenBank/DDBJ databases">
        <title>The Genome Sequence of Anopheles maculatus species B.</title>
        <authorList>
            <consortium name="The Broad Institute Genomics Platform"/>
            <person name="Neafsey D.E."/>
            <person name="Besansky N."/>
            <person name="Howell P."/>
            <person name="Walton C."/>
            <person name="Young S.K."/>
            <person name="Zeng Q."/>
            <person name="Gargeya S."/>
            <person name="Fitzgerald M."/>
            <person name="Haas B."/>
            <person name="Abouelleil A."/>
            <person name="Allen A.W."/>
            <person name="Alvarado L."/>
            <person name="Arachchi H.M."/>
            <person name="Berlin A.M."/>
            <person name="Chapman S.B."/>
            <person name="Gainer-Dewar J."/>
            <person name="Goldberg J."/>
            <person name="Griggs A."/>
            <person name="Gujja S."/>
            <person name="Hansen M."/>
            <person name="Howarth C."/>
            <person name="Imamovic A."/>
            <person name="Ireland A."/>
            <person name="Larimer J."/>
            <person name="McCowan C."/>
            <person name="Murphy C."/>
            <person name="Pearson M."/>
            <person name="Poon T.W."/>
            <person name="Priest M."/>
            <person name="Roberts A."/>
            <person name="Saif S."/>
            <person name="Shea T."/>
            <person name="Sisk P."/>
            <person name="Sykes S."/>
            <person name="Wortman J."/>
            <person name="Nusbaum C."/>
            <person name="Birren B."/>
        </authorList>
    </citation>
    <scope>NUCLEOTIDE SEQUENCE [LARGE SCALE GENOMIC DNA]</scope>
    <source>
        <strain evidence="6">maculatus3</strain>
    </source>
</reference>
<keyword evidence="1" id="KW-0677">Repeat</keyword>
<dbReference type="SUPFAM" id="SSF49854">
    <property type="entry name" value="Spermadhesin, CUB domain"/>
    <property type="match status" value="5"/>
</dbReference>
<organism evidence="5 6">
    <name type="scientific">Anopheles maculatus</name>
    <dbReference type="NCBI Taxonomy" id="74869"/>
    <lineage>
        <taxon>Eukaryota</taxon>
        <taxon>Metazoa</taxon>
        <taxon>Ecdysozoa</taxon>
        <taxon>Arthropoda</taxon>
        <taxon>Hexapoda</taxon>
        <taxon>Insecta</taxon>
        <taxon>Pterygota</taxon>
        <taxon>Neoptera</taxon>
        <taxon>Endopterygota</taxon>
        <taxon>Diptera</taxon>
        <taxon>Nematocera</taxon>
        <taxon>Culicoidea</taxon>
        <taxon>Culicidae</taxon>
        <taxon>Anophelinae</taxon>
        <taxon>Anopheles</taxon>
        <taxon>Anopheles maculatus group</taxon>
    </lineage>
</organism>
<evidence type="ECO:0000259" key="4">
    <source>
        <dbReference type="PROSITE" id="PS01180"/>
    </source>
</evidence>
<feature type="domain" description="CUB" evidence="4">
    <location>
        <begin position="1"/>
        <end position="99"/>
    </location>
</feature>
<dbReference type="EnsemblMetazoa" id="AMAM021761-RA">
    <property type="protein sequence ID" value="AMAM021761-PA"/>
    <property type="gene ID" value="AMAM021761"/>
</dbReference>
<evidence type="ECO:0000256" key="3">
    <source>
        <dbReference type="PROSITE-ProRule" id="PRU00059"/>
    </source>
</evidence>
<dbReference type="Proteomes" id="UP000075901">
    <property type="component" value="Unassembled WGS sequence"/>
</dbReference>
<dbReference type="InterPro" id="IPR035914">
    <property type="entry name" value="Sperma_CUB_dom_sf"/>
</dbReference>
<dbReference type="SMART" id="SM00042">
    <property type="entry name" value="CUB"/>
    <property type="match status" value="4"/>
</dbReference>
<dbReference type="Pfam" id="PF00431">
    <property type="entry name" value="CUB"/>
    <property type="match status" value="4"/>
</dbReference>
<comment type="caution">
    <text evidence="3">Lacks conserved residue(s) required for the propagation of feature annotation.</text>
</comment>
<evidence type="ECO:0000256" key="1">
    <source>
        <dbReference type="ARBA" id="ARBA00022737"/>
    </source>
</evidence>
<sequence length="530" mass="58622">MYPRSYTKADNIGWRITVDMGSVIAIHFNRFSIDRNTYNWCGGALVIYDGYDETGALLLKNCGYLKPEPLTSTSNVVYIVLDHSNVMEASLFVLNWQQKFVSNAPNFPVDNSCNGHATIVLNSTNATFNVSSPGYPDGYESGLNCIWIFQSAVSGYHPFLSFGFIDLEESSDCLADYVEVFSSSDLAAWKSFGRMCNFANRGTYKFHGTPHLKLQLRTEYDEEKAGFTGTVVLRCGGLLTAPDGVIMQPDSLPTVQPVNRTETFESCNWNISVRAGRTIEFSFEKLNITIEPAGPLVRNGFVAIMNGIDEFSPLLGRYSGTDIPGTIKTSSNRAFVQYQPSISGPNLFRLVYREVSVECGGNVVLSAQYNFTDIMTPNYPDIPPAHSECFWQVLAPAGELLLVQVVGEMLLPYMPQCKTEYIQMREGLTSNAPELIHSCSSDLSKRIMTSTNALSIKYFNDRPDPNAGIKLRVTLAKCGGSVRGVRGSITSKNYPQLGGYPAPAVCEYYIQEGVYGMMILSFEDLHLPAK</sequence>
<dbReference type="InterPro" id="IPR000859">
    <property type="entry name" value="CUB_dom"/>
</dbReference>
<feature type="domain" description="CUB" evidence="4">
    <location>
        <begin position="235"/>
        <end position="355"/>
    </location>
</feature>
<accession>A0A182T8I1</accession>
<dbReference type="PROSITE" id="PS01180">
    <property type="entry name" value="CUB"/>
    <property type="match status" value="5"/>
</dbReference>
<keyword evidence="6" id="KW-1185">Reference proteome</keyword>
<reference evidence="5" key="2">
    <citation type="submission" date="2020-05" db="UniProtKB">
        <authorList>
            <consortium name="EnsemblMetazoa"/>
        </authorList>
    </citation>
    <scope>IDENTIFICATION</scope>
    <source>
        <strain evidence="5">maculatus3</strain>
    </source>
</reference>
<feature type="domain" description="CUB" evidence="4">
    <location>
        <begin position="113"/>
        <end position="234"/>
    </location>
</feature>